<protein>
    <recommendedName>
        <fullName evidence="9">EGF-like domain-containing protein</fullName>
    </recommendedName>
</protein>
<keyword evidence="2 8" id="KW-0732">Signal</keyword>
<dbReference type="InterPro" id="IPR018097">
    <property type="entry name" value="EGF_Ca-bd_CS"/>
</dbReference>
<dbReference type="Gene3D" id="2.10.25.10">
    <property type="entry name" value="Laminin"/>
    <property type="match status" value="5"/>
</dbReference>
<dbReference type="SMART" id="SM00179">
    <property type="entry name" value="EGF_CA"/>
    <property type="match status" value="3"/>
</dbReference>
<dbReference type="Ensembl" id="ENSCINT00000036966.1">
    <property type="protein sequence ID" value="ENSCINP00000036173.1"/>
    <property type="gene ID" value="ENSCING00000021628.1"/>
</dbReference>
<feature type="domain" description="EGF-like" evidence="9">
    <location>
        <begin position="216"/>
        <end position="255"/>
    </location>
</feature>
<feature type="domain" description="EGF-like" evidence="9">
    <location>
        <begin position="135"/>
        <end position="176"/>
    </location>
</feature>
<feature type="disulfide bond" evidence="5">
    <location>
        <begin position="46"/>
        <end position="55"/>
    </location>
</feature>
<dbReference type="SUPFAM" id="SSF57196">
    <property type="entry name" value="EGF/Laminin"/>
    <property type="match status" value="4"/>
</dbReference>
<evidence type="ECO:0000256" key="3">
    <source>
        <dbReference type="ARBA" id="ARBA00022737"/>
    </source>
</evidence>
<dbReference type="InterPro" id="IPR000742">
    <property type="entry name" value="EGF"/>
</dbReference>
<sequence length="485" mass="52828">MSIKLILLLCSVAIGLAVGKPTDTTTCPSRCNLSHGFCNPRQQCTCFPGWEGPECNQCSTLIGCLHGSCDRPGQCNCDVGWGGRKCDRDLQYCERHRPCRNGATCINNLLGGFKCICPTGLTGTTCQETATTTPPITPRSGGKPRCSNGGTCIRGNAELGCESCRCPTGFTGQLCEQIVRMCVMRPCANGGKCQDVIGNFRCDCAHGYRGRYCTEDINECTVLGRHACENGGTCVNRFGGYTCACSDGYYGSRCQSKIIQIQARVTTTVKPTTTTTTTTTTEATTTKSTTETLKEIVVVPNLKKPFRKNIKVTHIVRQVEVETSNGDMTFIRDVVDHQGPNSAENEAQSSVTTVQALTFAFLGVAIALFIGIVIFMWIHCSKKGRNLRQRCTGESPTEETPMNENSREPSIVKTRHASYSPPQYVLEECQPKPGYPMRSVALPSDDREPIDCLYVALPNNSTPDVASMANRVLNSPSLPAYDERY</sequence>
<dbReference type="FunFam" id="2.10.25.10:FF:000830">
    <property type="entry name" value="Protein eyes shut homolog"/>
    <property type="match status" value="1"/>
</dbReference>
<keyword evidence="7" id="KW-0812">Transmembrane</keyword>
<name>H2Y2N8_CIOIN</name>
<dbReference type="InterPro" id="IPR051022">
    <property type="entry name" value="Notch_Cell-Fate_Det"/>
</dbReference>
<evidence type="ECO:0000256" key="1">
    <source>
        <dbReference type="ARBA" id="ARBA00022536"/>
    </source>
</evidence>
<keyword evidence="7" id="KW-1133">Transmembrane helix</keyword>
<evidence type="ECO:0000256" key="6">
    <source>
        <dbReference type="SAM" id="MobiDB-lite"/>
    </source>
</evidence>
<dbReference type="Pfam" id="PF00008">
    <property type="entry name" value="EGF"/>
    <property type="match status" value="2"/>
</dbReference>
<dbReference type="FunFam" id="2.10.25.10:FF:000832">
    <property type="entry name" value="Delta-like protein"/>
    <property type="match status" value="1"/>
</dbReference>
<evidence type="ECO:0000259" key="9">
    <source>
        <dbReference type="PROSITE" id="PS50026"/>
    </source>
</evidence>
<dbReference type="STRING" id="7719.ENSCINP00000036173"/>
<dbReference type="PROSITE" id="PS01187">
    <property type="entry name" value="EGF_CA"/>
    <property type="match status" value="1"/>
</dbReference>
<reference evidence="10" key="3">
    <citation type="submission" date="2025-09" db="UniProtKB">
        <authorList>
            <consortium name="Ensembl"/>
        </authorList>
    </citation>
    <scope>IDENTIFICATION</scope>
</reference>
<dbReference type="HOGENOM" id="CLU_562522_0_0_1"/>
<dbReference type="FunFam" id="2.10.25.10:FF:000151">
    <property type="entry name" value="FAT atypical cadherin 4"/>
    <property type="match status" value="1"/>
</dbReference>
<reference evidence="11" key="1">
    <citation type="journal article" date="2002" name="Science">
        <title>The draft genome of Ciona intestinalis: insights into chordate and vertebrate origins.</title>
        <authorList>
            <person name="Dehal P."/>
            <person name="Satou Y."/>
            <person name="Campbell R.K."/>
            <person name="Chapman J."/>
            <person name="Degnan B."/>
            <person name="De Tomaso A."/>
            <person name="Davidson B."/>
            <person name="Di Gregorio A."/>
            <person name="Gelpke M."/>
            <person name="Goodstein D.M."/>
            <person name="Harafuji N."/>
            <person name="Hastings K.E."/>
            <person name="Ho I."/>
            <person name="Hotta K."/>
            <person name="Huang W."/>
            <person name="Kawashima T."/>
            <person name="Lemaire P."/>
            <person name="Martinez D."/>
            <person name="Meinertzhagen I.A."/>
            <person name="Necula S."/>
            <person name="Nonaka M."/>
            <person name="Putnam N."/>
            <person name="Rash S."/>
            <person name="Saiga H."/>
            <person name="Satake M."/>
            <person name="Terry A."/>
            <person name="Yamada L."/>
            <person name="Wang H.G."/>
            <person name="Awazu S."/>
            <person name="Azumi K."/>
            <person name="Boore J."/>
            <person name="Branno M."/>
            <person name="Chin-Bow S."/>
            <person name="DeSantis R."/>
            <person name="Doyle S."/>
            <person name="Francino P."/>
            <person name="Keys D.N."/>
            <person name="Haga S."/>
            <person name="Hayashi H."/>
            <person name="Hino K."/>
            <person name="Imai K.S."/>
            <person name="Inaba K."/>
            <person name="Kano S."/>
            <person name="Kobayashi K."/>
            <person name="Kobayashi M."/>
            <person name="Lee B.I."/>
            <person name="Makabe K.W."/>
            <person name="Manohar C."/>
            <person name="Matassi G."/>
            <person name="Medina M."/>
            <person name="Mochizuki Y."/>
            <person name="Mount S."/>
            <person name="Morishita T."/>
            <person name="Miura S."/>
            <person name="Nakayama A."/>
            <person name="Nishizaka S."/>
            <person name="Nomoto H."/>
            <person name="Ohta F."/>
            <person name="Oishi K."/>
            <person name="Rigoutsos I."/>
            <person name="Sano M."/>
            <person name="Sasaki A."/>
            <person name="Sasakura Y."/>
            <person name="Shoguchi E."/>
            <person name="Shin-i T."/>
            <person name="Spagnuolo A."/>
            <person name="Stainier D."/>
            <person name="Suzuki M.M."/>
            <person name="Tassy O."/>
            <person name="Takatori N."/>
            <person name="Tokuoka M."/>
            <person name="Yagi K."/>
            <person name="Yoshizaki F."/>
            <person name="Wada S."/>
            <person name="Zhang C."/>
            <person name="Hyatt P.D."/>
            <person name="Larimer F."/>
            <person name="Detter C."/>
            <person name="Doggett N."/>
            <person name="Glavina T."/>
            <person name="Hawkins T."/>
            <person name="Richardson P."/>
            <person name="Lucas S."/>
            <person name="Kohara Y."/>
            <person name="Levine M."/>
            <person name="Satoh N."/>
            <person name="Rokhsar D.S."/>
        </authorList>
    </citation>
    <scope>NUCLEOTIDE SEQUENCE [LARGE SCALE GENOMIC DNA]</scope>
</reference>
<accession>H2Y2N8</accession>
<feature type="region of interest" description="Disordered" evidence="6">
    <location>
        <begin position="389"/>
        <end position="410"/>
    </location>
</feature>
<dbReference type="GO" id="GO:0005112">
    <property type="term" value="F:Notch binding"/>
    <property type="evidence" value="ECO:0000318"/>
    <property type="project" value="GO_Central"/>
</dbReference>
<feature type="disulfide bond" evidence="5">
    <location>
        <begin position="204"/>
        <end position="213"/>
    </location>
</feature>
<dbReference type="PROSITE" id="PS00022">
    <property type="entry name" value="EGF_1"/>
    <property type="match status" value="5"/>
</dbReference>
<dbReference type="AlphaFoldDB" id="H2Y2N8"/>
<feature type="disulfide bond" evidence="5">
    <location>
        <begin position="245"/>
        <end position="254"/>
    </location>
</feature>
<dbReference type="Pfam" id="PF21700">
    <property type="entry name" value="EGF_DL_JAG"/>
    <property type="match status" value="1"/>
</dbReference>
<reference evidence="10" key="2">
    <citation type="submission" date="2025-08" db="UniProtKB">
        <authorList>
            <consortium name="Ensembl"/>
        </authorList>
    </citation>
    <scope>IDENTIFICATION</scope>
</reference>
<dbReference type="PANTHER" id="PTHR24049">
    <property type="entry name" value="CRUMBS FAMILY MEMBER"/>
    <property type="match status" value="1"/>
</dbReference>
<evidence type="ECO:0000256" key="4">
    <source>
        <dbReference type="ARBA" id="ARBA00023157"/>
    </source>
</evidence>
<dbReference type="InterPro" id="IPR000152">
    <property type="entry name" value="EGF-type_Asp/Asn_hydroxyl_site"/>
</dbReference>
<feature type="domain" description="EGF-like" evidence="9">
    <location>
        <begin position="178"/>
        <end position="214"/>
    </location>
</feature>
<dbReference type="PROSITE" id="PS01186">
    <property type="entry name" value="EGF_2"/>
    <property type="match status" value="3"/>
</dbReference>
<evidence type="ECO:0000256" key="8">
    <source>
        <dbReference type="SAM" id="SignalP"/>
    </source>
</evidence>
<feature type="domain" description="EGF-like" evidence="9">
    <location>
        <begin position="23"/>
        <end position="56"/>
    </location>
</feature>
<feature type="domain" description="EGF-like" evidence="9">
    <location>
        <begin position="89"/>
        <end position="127"/>
    </location>
</feature>
<feature type="compositionally biased region" description="Polar residues" evidence="6">
    <location>
        <begin position="392"/>
        <end position="404"/>
    </location>
</feature>
<keyword evidence="7" id="KW-0472">Membrane</keyword>
<keyword evidence="3" id="KW-0677">Repeat</keyword>
<dbReference type="OMA" id="GRHACEN"/>
<keyword evidence="4 5" id="KW-1015">Disulfide bond</keyword>
<evidence type="ECO:0000256" key="5">
    <source>
        <dbReference type="PROSITE-ProRule" id="PRU00076"/>
    </source>
</evidence>
<dbReference type="GeneTree" id="ENSGT00940000168049"/>
<dbReference type="SMART" id="SM00181">
    <property type="entry name" value="EGF"/>
    <property type="match status" value="6"/>
</dbReference>
<proteinExistence type="predicted"/>
<keyword evidence="1 5" id="KW-0245">EGF-like domain</keyword>
<feature type="disulfide bond" evidence="5">
    <location>
        <begin position="166"/>
        <end position="175"/>
    </location>
</feature>
<feature type="transmembrane region" description="Helical" evidence="7">
    <location>
        <begin position="356"/>
        <end position="378"/>
    </location>
</feature>
<feature type="disulfide bond" evidence="5">
    <location>
        <begin position="117"/>
        <end position="126"/>
    </location>
</feature>
<feature type="chain" id="PRO_5003577689" description="EGF-like domain-containing protein" evidence="8">
    <location>
        <begin position="20"/>
        <end position="485"/>
    </location>
</feature>
<organism evidence="10 11">
    <name type="scientific">Ciona intestinalis</name>
    <name type="common">Transparent sea squirt</name>
    <name type="synonym">Ascidia intestinalis</name>
    <dbReference type="NCBI Taxonomy" id="7719"/>
    <lineage>
        <taxon>Eukaryota</taxon>
        <taxon>Metazoa</taxon>
        <taxon>Chordata</taxon>
        <taxon>Tunicata</taxon>
        <taxon>Ascidiacea</taxon>
        <taxon>Phlebobranchia</taxon>
        <taxon>Cionidae</taxon>
        <taxon>Ciona</taxon>
    </lineage>
</organism>
<dbReference type="Proteomes" id="UP000008144">
    <property type="component" value="Unassembled WGS sequence"/>
</dbReference>
<dbReference type="PANTHER" id="PTHR24049:SF22">
    <property type="entry name" value="DROSOPHILA CRUMBS HOMOLOG"/>
    <property type="match status" value="1"/>
</dbReference>
<comment type="caution">
    <text evidence="5">Lacks conserved residue(s) required for the propagation of feature annotation.</text>
</comment>
<dbReference type="InParanoid" id="H2Y2N8"/>
<dbReference type="GO" id="GO:0005509">
    <property type="term" value="F:calcium ion binding"/>
    <property type="evidence" value="ECO:0007669"/>
    <property type="project" value="InterPro"/>
</dbReference>
<dbReference type="InterPro" id="IPR049883">
    <property type="entry name" value="NOTCH1_EGF-like"/>
</dbReference>
<dbReference type="CDD" id="cd00054">
    <property type="entry name" value="EGF_CA"/>
    <property type="match status" value="3"/>
</dbReference>
<evidence type="ECO:0000256" key="2">
    <source>
        <dbReference type="ARBA" id="ARBA00022729"/>
    </source>
</evidence>
<evidence type="ECO:0000256" key="7">
    <source>
        <dbReference type="SAM" id="Phobius"/>
    </source>
</evidence>
<dbReference type="PROSITE" id="PS50026">
    <property type="entry name" value="EGF_3"/>
    <property type="match status" value="5"/>
</dbReference>
<evidence type="ECO:0000313" key="11">
    <source>
        <dbReference type="Proteomes" id="UP000008144"/>
    </source>
</evidence>
<dbReference type="InterPro" id="IPR001881">
    <property type="entry name" value="EGF-like_Ca-bd_dom"/>
</dbReference>
<feature type="signal peptide" evidence="8">
    <location>
        <begin position="1"/>
        <end position="19"/>
    </location>
</feature>
<evidence type="ECO:0000313" key="10">
    <source>
        <dbReference type="Ensembl" id="ENSCINP00000036173.1"/>
    </source>
</evidence>
<keyword evidence="11" id="KW-1185">Reference proteome</keyword>
<dbReference type="Pfam" id="PF07645">
    <property type="entry name" value="EGF_CA"/>
    <property type="match status" value="1"/>
</dbReference>
<dbReference type="PROSITE" id="PS00010">
    <property type="entry name" value="ASX_HYDROXYL"/>
    <property type="match status" value="2"/>
</dbReference>